<protein>
    <recommendedName>
        <fullName evidence="9">Fibronectin type-III domain-containing protein</fullName>
    </recommendedName>
</protein>
<dbReference type="PANTHER" id="PTHR23037:SF42">
    <property type="entry name" value="CYTOKINE RECEPTOR COMMON SUBUNIT GAMMA ISOFORM X1-RELATED"/>
    <property type="match status" value="1"/>
</dbReference>
<evidence type="ECO:0000313" key="11">
    <source>
        <dbReference type="Proteomes" id="UP001046870"/>
    </source>
</evidence>
<reference evidence="10" key="1">
    <citation type="submission" date="2021-01" db="EMBL/GenBank/DDBJ databases">
        <authorList>
            <person name="Zahm M."/>
            <person name="Roques C."/>
            <person name="Cabau C."/>
            <person name="Klopp C."/>
            <person name="Donnadieu C."/>
            <person name="Jouanno E."/>
            <person name="Lampietro C."/>
            <person name="Louis A."/>
            <person name="Herpin A."/>
            <person name="Echchiki A."/>
            <person name="Berthelot C."/>
            <person name="Parey E."/>
            <person name="Roest-Crollius H."/>
            <person name="Braasch I."/>
            <person name="Postlethwait J."/>
            <person name="Bobe J."/>
            <person name="Montfort J."/>
            <person name="Bouchez O."/>
            <person name="Begum T."/>
            <person name="Mejri S."/>
            <person name="Adams A."/>
            <person name="Chen W.-J."/>
            <person name="Guiguen Y."/>
        </authorList>
    </citation>
    <scope>NUCLEOTIDE SEQUENCE</scope>
    <source>
        <strain evidence="10">YG-15Mar2019-1</strain>
        <tissue evidence="10">Brain</tissue>
    </source>
</reference>
<comment type="caution">
    <text evidence="10">The sequence shown here is derived from an EMBL/GenBank/DDBJ whole genome shotgun (WGS) entry which is preliminary data.</text>
</comment>
<keyword evidence="7" id="KW-0325">Glycoprotein</keyword>
<organism evidence="10 11">
    <name type="scientific">Megalops atlanticus</name>
    <name type="common">Tarpon</name>
    <name type="synonym">Clupea gigantea</name>
    <dbReference type="NCBI Taxonomy" id="7932"/>
    <lineage>
        <taxon>Eukaryota</taxon>
        <taxon>Metazoa</taxon>
        <taxon>Chordata</taxon>
        <taxon>Craniata</taxon>
        <taxon>Vertebrata</taxon>
        <taxon>Euteleostomi</taxon>
        <taxon>Actinopterygii</taxon>
        <taxon>Neopterygii</taxon>
        <taxon>Teleostei</taxon>
        <taxon>Elopiformes</taxon>
        <taxon>Megalopidae</taxon>
        <taxon>Megalops</taxon>
    </lineage>
</organism>
<proteinExistence type="predicted"/>
<comment type="subcellular location">
    <subcellularLocation>
        <location evidence="1">Membrane</location>
        <topology evidence="1">Single-pass type I membrane protein</topology>
    </subcellularLocation>
</comment>
<evidence type="ECO:0000313" key="10">
    <source>
        <dbReference type="EMBL" id="KAG7492039.1"/>
    </source>
</evidence>
<keyword evidence="4" id="KW-1133">Transmembrane helix</keyword>
<evidence type="ECO:0000256" key="4">
    <source>
        <dbReference type="ARBA" id="ARBA00022989"/>
    </source>
</evidence>
<dbReference type="GO" id="GO:0016064">
    <property type="term" value="P:immunoglobulin mediated immune response"/>
    <property type="evidence" value="ECO:0007669"/>
    <property type="project" value="TreeGrafter"/>
</dbReference>
<dbReference type="OrthoDB" id="8962741at2759"/>
<evidence type="ECO:0000256" key="2">
    <source>
        <dbReference type="ARBA" id="ARBA00022692"/>
    </source>
</evidence>
<gene>
    <name evidence="10" type="ORF">MATL_G00009960</name>
</gene>
<dbReference type="GO" id="GO:0009897">
    <property type="term" value="C:external side of plasma membrane"/>
    <property type="evidence" value="ECO:0007669"/>
    <property type="project" value="TreeGrafter"/>
</dbReference>
<dbReference type="GO" id="GO:0004896">
    <property type="term" value="F:cytokine receptor activity"/>
    <property type="evidence" value="ECO:0007669"/>
    <property type="project" value="InterPro"/>
</dbReference>
<evidence type="ECO:0000256" key="5">
    <source>
        <dbReference type="ARBA" id="ARBA00023136"/>
    </source>
</evidence>
<keyword evidence="5" id="KW-0472">Membrane</keyword>
<keyword evidence="3" id="KW-0732">Signal</keyword>
<dbReference type="Pfam" id="PF09238">
    <property type="entry name" value="IL4Ra_N"/>
    <property type="match status" value="1"/>
</dbReference>
<dbReference type="InterPro" id="IPR003961">
    <property type="entry name" value="FN3_dom"/>
</dbReference>
<evidence type="ECO:0000256" key="6">
    <source>
        <dbReference type="ARBA" id="ARBA00023170"/>
    </source>
</evidence>
<dbReference type="PROSITE" id="PS50853">
    <property type="entry name" value="FN3"/>
    <property type="match status" value="1"/>
</dbReference>
<dbReference type="InterPro" id="IPR013783">
    <property type="entry name" value="Ig-like_fold"/>
</dbReference>
<keyword evidence="2" id="KW-0812">Transmembrane</keyword>
<dbReference type="GO" id="GO:0002532">
    <property type="term" value="P:production of molecular mediator involved in inflammatory response"/>
    <property type="evidence" value="ECO:0007669"/>
    <property type="project" value="InterPro"/>
</dbReference>
<sequence>MYFFIVVFTQFVSRIPHALSGNLNCVNDFEATMACVLTYDKHVNCSGYNLVLVPSLSNKNYVCTLTENSSNSYSPFKCGCTVQIPKPITGDEYTANLLKGLNTVNSVKIKPSEKIKPKAPVIISVNRTDTGNFNVTWKTNYLESTPFSESLKTQLSYKMKGDSDEVAKTINATLPFQEILGTELKANRDYVIKARSFSMKFNSQFSDWSQEVEWTNPVSTQDLLKIVIPVLCLLLIINICVCHRCYMKLKASCDKIPDPAKAPLDKIIPTNVKVLQPPKDPPISPIDVFSMEKPCKHLLSEGSSVPVETDPGYKSHQHSS</sequence>
<dbReference type="InterPro" id="IPR015319">
    <property type="entry name" value="IL-4_rcpt-alpha_N"/>
</dbReference>
<evidence type="ECO:0000256" key="7">
    <source>
        <dbReference type="ARBA" id="ARBA00023180"/>
    </source>
</evidence>
<accession>A0A9D3TJM3</accession>
<keyword evidence="11" id="KW-1185">Reference proteome</keyword>
<evidence type="ECO:0000256" key="8">
    <source>
        <dbReference type="SAM" id="MobiDB-lite"/>
    </source>
</evidence>
<keyword evidence="6" id="KW-0675">Receptor</keyword>
<dbReference type="InterPro" id="IPR036116">
    <property type="entry name" value="FN3_sf"/>
</dbReference>
<evidence type="ECO:0000259" key="9">
    <source>
        <dbReference type="PROSITE" id="PS50853"/>
    </source>
</evidence>
<evidence type="ECO:0000256" key="3">
    <source>
        <dbReference type="ARBA" id="ARBA00022729"/>
    </source>
</evidence>
<evidence type="ECO:0000256" key="1">
    <source>
        <dbReference type="ARBA" id="ARBA00004479"/>
    </source>
</evidence>
<dbReference type="PANTHER" id="PTHR23037">
    <property type="entry name" value="CYTOKINE RECEPTOR"/>
    <property type="match status" value="1"/>
</dbReference>
<dbReference type="Gene3D" id="2.60.40.10">
    <property type="entry name" value="Immunoglobulins"/>
    <property type="match status" value="2"/>
</dbReference>
<dbReference type="AlphaFoldDB" id="A0A9D3TJM3"/>
<name>A0A9D3TJM3_MEGAT</name>
<dbReference type="EMBL" id="JAFDVH010000001">
    <property type="protein sequence ID" value="KAG7492039.1"/>
    <property type="molecule type" value="Genomic_DNA"/>
</dbReference>
<dbReference type="SUPFAM" id="SSF49265">
    <property type="entry name" value="Fibronectin type III"/>
    <property type="match status" value="2"/>
</dbReference>
<feature type="domain" description="Fibronectin type-III" evidence="9">
    <location>
        <begin position="119"/>
        <end position="218"/>
    </location>
</feature>
<feature type="region of interest" description="Disordered" evidence="8">
    <location>
        <begin position="301"/>
        <end position="320"/>
    </location>
</feature>
<dbReference type="Proteomes" id="UP001046870">
    <property type="component" value="Chromosome 1"/>
</dbReference>